<proteinExistence type="predicted"/>
<protein>
    <submittedName>
        <fullName evidence="1">TrwN protein</fullName>
    </submittedName>
</protein>
<gene>
    <name evidence="1" type="ORF">K3248_04725</name>
</gene>
<reference evidence="1 2" key="1">
    <citation type="submission" date="2021-08" db="EMBL/GenBank/DDBJ databases">
        <title>Bartonella raoulti 094 sp. nov.</title>
        <authorList>
            <person name="Zgheib R."/>
            <person name="Hammoud A."/>
        </authorList>
    </citation>
    <scope>NUCLEOTIDE SEQUENCE [LARGE SCALE GENOMIC DNA]</scope>
    <source>
        <strain evidence="1 2">094</strain>
    </source>
</reference>
<dbReference type="EMBL" id="JAIFRO010000004">
    <property type="protein sequence ID" value="MBX4335890.1"/>
    <property type="molecule type" value="Genomic_DNA"/>
</dbReference>
<organism evidence="1 2">
    <name type="scientific">Bartonella raoultii</name>
    <dbReference type="NCBI Taxonomy" id="1457020"/>
    <lineage>
        <taxon>Bacteria</taxon>
        <taxon>Pseudomonadati</taxon>
        <taxon>Pseudomonadota</taxon>
        <taxon>Alphaproteobacteria</taxon>
        <taxon>Hyphomicrobiales</taxon>
        <taxon>Bartonellaceae</taxon>
        <taxon>Bartonella</taxon>
    </lineage>
</organism>
<keyword evidence="2" id="KW-1185">Reference proteome</keyword>
<dbReference type="Proteomes" id="UP000746918">
    <property type="component" value="Unassembled WGS sequence"/>
</dbReference>
<name>A0ABS7I644_9HYPH</name>
<sequence>MTISNFVMLTAICAPTLQSTILSPVVLPETLGCTSRGNIYNNHQLSLKISKFKKTVTTIEQFKQNGHNFDVKWGQINVGNLKWFDVLLSDFFVSYKNFKVAQAILPHSLEPTMSQNQFKQVALQIALNYYDTASFKSSFTNTSLKEVALNTAVQVPAFVDEEWPKSSQINTKGTEQTIKTEPLFPLTEELVDAFANTTSGVHDAFTTEDSSPFEKLQE</sequence>
<evidence type="ECO:0000313" key="1">
    <source>
        <dbReference type="EMBL" id="MBX4335890.1"/>
    </source>
</evidence>
<dbReference type="RefSeq" id="WP_220717251.1">
    <property type="nucleotide sequence ID" value="NZ_JAIFRO010000004.1"/>
</dbReference>
<comment type="caution">
    <text evidence="1">The sequence shown here is derived from an EMBL/GenBank/DDBJ whole genome shotgun (WGS) entry which is preliminary data.</text>
</comment>
<accession>A0ABS7I644</accession>
<evidence type="ECO:0000313" key="2">
    <source>
        <dbReference type="Proteomes" id="UP000746918"/>
    </source>
</evidence>